<evidence type="ECO:0000256" key="9">
    <source>
        <dbReference type="ARBA" id="ARBA00038592"/>
    </source>
</evidence>
<name>A0A0N1EJI0_9HELI</name>
<feature type="binding site" evidence="10">
    <location>
        <position position="152"/>
    </location>
    <ligand>
        <name>Mn(2+)</name>
        <dbReference type="ChEBI" id="CHEBI:29035"/>
    </ligand>
</feature>
<protein>
    <recommendedName>
        <fullName evidence="10">CRISPR-associated endonuclease Cas1</fullName>
        <ecNumber evidence="10">3.1.-.-</ecNumber>
    </recommendedName>
</protein>
<dbReference type="HAMAP" id="MF_01470">
    <property type="entry name" value="Cas1"/>
    <property type="match status" value="1"/>
</dbReference>
<evidence type="ECO:0000256" key="4">
    <source>
        <dbReference type="ARBA" id="ARBA00022801"/>
    </source>
</evidence>
<dbReference type="GO" id="GO:0046872">
    <property type="term" value="F:metal ion binding"/>
    <property type="evidence" value="ECO:0007669"/>
    <property type="project" value="UniProtKB-UniRule"/>
</dbReference>
<dbReference type="GO" id="GO:0004520">
    <property type="term" value="F:DNA endonuclease activity"/>
    <property type="evidence" value="ECO:0007669"/>
    <property type="project" value="InterPro"/>
</dbReference>
<dbReference type="InterPro" id="IPR042206">
    <property type="entry name" value="CRISPR-assoc_Cas1_C"/>
</dbReference>
<dbReference type="InterPro" id="IPR002729">
    <property type="entry name" value="CRISPR-assoc_Cas1"/>
</dbReference>
<comment type="subunit">
    <text evidence="9 10">Homodimer, forms a heterotetramer with a Cas2 homodimer.</text>
</comment>
<dbReference type="PANTHER" id="PTHR34353:SF2">
    <property type="entry name" value="CRISPR-ASSOCIATED ENDONUCLEASE CAS1 1"/>
    <property type="match status" value="1"/>
</dbReference>
<keyword evidence="1 10" id="KW-0540">Nuclease</keyword>
<comment type="function">
    <text evidence="10">CRISPR (clustered regularly interspaced short palindromic repeat), is an adaptive immune system that provides protection against mobile genetic elements (viruses, transposable elements and conjugative plasmids). CRISPR clusters contain spacers, sequences complementary to antecedent mobile elements, and target invading nucleic acids. CRISPR clusters are transcribed and processed into CRISPR RNA (crRNA). Acts as a dsDNA endonuclease. Involved in the integration of spacer DNA into the CRISPR cassette.</text>
</comment>
<dbReference type="AlphaFoldDB" id="A0A0N1EJI0"/>
<keyword evidence="5 10" id="KW-0460">Magnesium</keyword>
<dbReference type="GO" id="GO:0051607">
    <property type="term" value="P:defense response to virus"/>
    <property type="evidence" value="ECO:0007669"/>
    <property type="project" value="UniProtKB-UniRule"/>
</dbReference>
<dbReference type="PANTHER" id="PTHR34353">
    <property type="entry name" value="CRISPR-ASSOCIATED ENDONUCLEASE CAS1 1"/>
    <property type="match status" value="1"/>
</dbReference>
<evidence type="ECO:0000256" key="10">
    <source>
        <dbReference type="HAMAP-Rule" id="MF_01470"/>
    </source>
</evidence>
<dbReference type="EMBL" id="JNOC01000079">
    <property type="protein sequence ID" value="KPH54852.1"/>
    <property type="molecule type" value="Genomic_DNA"/>
</dbReference>
<comment type="cofactor">
    <cofactor evidence="10">
        <name>Mg(2+)</name>
        <dbReference type="ChEBI" id="CHEBI:18420"/>
    </cofactor>
    <cofactor evidence="10">
        <name>Mn(2+)</name>
        <dbReference type="ChEBI" id="CHEBI:29035"/>
    </cofactor>
</comment>
<keyword evidence="2 10" id="KW-0479">Metal-binding</keyword>
<reference evidence="11 12" key="1">
    <citation type="submission" date="2014-06" db="EMBL/GenBank/DDBJ databases">
        <title>Helicobacter pullorum isolates in fresh chicken meat - phenotypic and genotypic features.</title>
        <authorList>
            <person name="Borges V."/>
            <person name="Santos A."/>
            <person name="Correia C.B."/>
            <person name="Saraiva M."/>
            <person name="Menard A."/>
            <person name="Vieira L."/>
            <person name="Sampaio D.A."/>
            <person name="Gomes J.P."/>
            <person name="Oleastro M."/>
        </authorList>
    </citation>
    <scope>NUCLEOTIDE SEQUENCE [LARGE SCALE GENOMIC DNA]</scope>
    <source>
        <strain evidence="11 12">229334/12</strain>
    </source>
</reference>
<keyword evidence="3 10" id="KW-0255">Endonuclease</keyword>
<dbReference type="NCBIfam" id="TIGR00287">
    <property type="entry name" value="cas1"/>
    <property type="match status" value="1"/>
</dbReference>
<comment type="similarity">
    <text evidence="10">Belongs to the CRISPR-associated endonuclease Cas1 family.</text>
</comment>
<evidence type="ECO:0000256" key="7">
    <source>
        <dbReference type="ARBA" id="ARBA00023125"/>
    </source>
</evidence>
<dbReference type="InterPro" id="IPR019855">
    <property type="entry name" value="CRISPR-assoc_Cas1_NMENI"/>
</dbReference>
<dbReference type="Pfam" id="PF01867">
    <property type="entry name" value="Cas_Cas1"/>
    <property type="match status" value="1"/>
</dbReference>
<sequence>MGYDEAFKNVIISSRAKLSLQDNHLVIAGNDEVAKLYIKDLHCVVLESPQITITQALLSALAESKVLVLTCDRAHAINGVFTPFLGHFANAQVAREQIAVSAESKARLWQQIVQNKIYNQASVLQSCGYITEAAELARMCEKVEADDASNVEAKAAALYFKTLFGIGFSRKAKHKIHNALLDYGYAIVRSCVIRSVCMSGLLTWSGIKHSNQFNQFNLCDDIIEVFRPFVDRCVLGLLESRGKDGDYAVVRDLSELDSKSYLETMTKGDKRALIENLQSEAKVGEQSFPLSRAINHYVQRFKNALLYGQPLVVVCME</sequence>
<evidence type="ECO:0000256" key="5">
    <source>
        <dbReference type="ARBA" id="ARBA00022842"/>
    </source>
</evidence>
<dbReference type="EC" id="3.1.-.-" evidence="10"/>
<feature type="binding site" evidence="10">
    <location>
        <position position="224"/>
    </location>
    <ligand>
        <name>Mn(2+)</name>
        <dbReference type="ChEBI" id="CHEBI:29035"/>
    </ligand>
</feature>
<evidence type="ECO:0000313" key="12">
    <source>
        <dbReference type="Proteomes" id="UP000037997"/>
    </source>
</evidence>
<organism evidence="11 12">
    <name type="scientific">Helicobacter pullorum</name>
    <dbReference type="NCBI Taxonomy" id="35818"/>
    <lineage>
        <taxon>Bacteria</taxon>
        <taxon>Pseudomonadati</taxon>
        <taxon>Campylobacterota</taxon>
        <taxon>Epsilonproteobacteria</taxon>
        <taxon>Campylobacterales</taxon>
        <taxon>Helicobacteraceae</taxon>
        <taxon>Helicobacter</taxon>
    </lineage>
</organism>
<feature type="binding site" evidence="10">
    <location>
        <position position="209"/>
    </location>
    <ligand>
        <name>Mn(2+)</name>
        <dbReference type="ChEBI" id="CHEBI:29035"/>
    </ligand>
</feature>
<dbReference type="RefSeq" id="WP_054198545.1">
    <property type="nucleotide sequence ID" value="NZ_CAWUYM010000015.1"/>
</dbReference>
<proteinExistence type="inferred from homology"/>
<keyword evidence="7 10" id="KW-0238">DNA-binding</keyword>
<dbReference type="GO" id="GO:0003677">
    <property type="term" value="F:DNA binding"/>
    <property type="evidence" value="ECO:0007669"/>
    <property type="project" value="UniProtKB-KW"/>
</dbReference>
<dbReference type="STRING" id="35818.HPU229336_05710"/>
<evidence type="ECO:0000256" key="8">
    <source>
        <dbReference type="ARBA" id="ARBA00023211"/>
    </source>
</evidence>
<evidence type="ECO:0000256" key="6">
    <source>
        <dbReference type="ARBA" id="ARBA00023118"/>
    </source>
</evidence>
<accession>A0A0N1EJI0</accession>
<dbReference type="GO" id="GO:0016787">
    <property type="term" value="F:hydrolase activity"/>
    <property type="evidence" value="ECO:0007669"/>
    <property type="project" value="UniProtKB-KW"/>
</dbReference>
<gene>
    <name evidence="10" type="primary">cas1</name>
    <name evidence="11" type="ORF">HPU229334_11380</name>
</gene>
<dbReference type="GO" id="GO:0043571">
    <property type="term" value="P:maintenance of CRISPR repeat elements"/>
    <property type="evidence" value="ECO:0007669"/>
    <property type="project" value="UniProtKB-UniRule"/>
</dbReference>
<dbReference type="InterPro" id="IPR050646">
    <property type="entry name" value="Cas1"/>
</dbReference>
<evidence type="ECO:0000313" key="11">
    <source>
        <dbReference type="EMBL" id="KPH54852.1"/>
    </source>
</evidence>
<evidence type="ECO:0000256" key="2">
    <source>
        <dbReference type="ARBA" id="ARBA00022723"/>
    </source>
</evidence>
<keyword evidence="4 10" id="KW-0378">Hydrolase</keyword>
<dbReference type="PATRIC" id="fig|35818.11.peg.2252"/>
<evidence type="ECO:0000256" key="3">
    <source>
        <dbReference type="ARBA" id="ARBA00022759"/>
    </source>
</evidence>
<comment type="caution">
    <text evidence="11">The sequence shown here is derived from an EMBL/GenBank/DDBJ whole genome shotgun (WGS) entry which is preliminary data.</text>
</comment>
<dbReference type="Proteomes" id="UP000037997">
    <property type="component" value="Unassembled WGS sequence"/>
</dbReference>
<keyword evidence="6 10" id="KW-0051">Antiviral defense</keyword>
<keyword evidence="8 10" id="KW-0464">Manganese</keyword>
<dbReference type="Gene3D" id="1.20.120.920">
    <property type="entry name" value="CRISPR-associated endonuclease Cas1, C-terminal domain"/>
    <property type="match status" value="1"/>
</dbReference>
<evidence type="ECO:0000256" key="1">
    <source>
        <dbReference type="ARBA" id="ARBA00022722"/>
    </source>
</evidence>
<dbReference type="NCBIfam" id="TIGR03639">
    <property type="entry name" value="cas1_NMENI"/>
    <property type="match status" value="1"/>
</dbReference>